<dbReference type="OrthoDB" id="5786306at2759"/>
<accession>A0A0B2VBA1</accession>
<protein>
    <submittedName>
        <fullName evidence="2">Uncharacterized protein</fullName>
    </submittedName>
</protein>
<feature type="transmembrane region" description="Helical" evidence="1">
    <location>
        <begin position="183"/>
        <end position="211"/>
    </location>
</feature>
<feature type="transmembrane region" description="Helical" evidence="1">
    <location>
        <begin position="143"/>
        <end position="162"/>
    </location>
</feature>
<dbReference type="EMBL" id="JPKZ01002036">
    <property type="protein sequence ID" value="KHN78778.1"/>
    <property type="molecule type" value="Genomic_DNA"/>
</dbReference>
<gene>
    <name evidence="2" type="ORF">Tcan_18472</name>
</gene>
<dbReference type="Proteomes" id="UP000031036">
    <property type="component" value="Unassembled WGS sequence"/>
</dbReference>
<keyword evidence="3" id="KW-1185">Reference proteome</keyword>
<comment type="caution">
    <text evidence="2">The sequence shown here is derived from an EMBL/GenBank/DDBJ whole genome shotgun (WGS) entry which is preliminary data.</text>
</comment>
<keyword evidence="1" id="KW-0812">Transmembrane</keyword>
<keyword evidence="1" id="KW-1133">Transmembrane helix</keyword>
<evidence type="ECO:0000256" key="1">
    <source>
        <dbReference type="SAM" id="Phobius"/>
    </source>
</evidence>
<name>A0A0B2VBA1_TOXCA</name>
<feature type="non-terminal residue" evidence="2">
    <location>
        <position position="1"/>
    </location>
</feature>
<dbReference type="AlphaFoldDB" id="A0A0B2VBA1"/>
<dbReference type="SMART" id="SM00209">
    <property type="entry name" value="TSP1"/>
    <property type="match status" value="1"/>
</dbReference>
<keyword evidence="1" id="KW-0472">Membrane</keyword>
<reference evidence="2 3" key="1">
    <citation type="submission" date="2014-11" db="EMBL/GenBank/DDBJ databases">
        <title>Genetic blueprint of the zoonotic pathogen Toxocara canis.</title>
        <authorList>
            <person name="Zhu X.-Q."/>
            <person name="Korhonen P.K."/>
            <person name="Cai H."/>
            <person name="Young N.D."/>
            <person name="Nejsum P."/>
            <person name="von Samson-Himmelstjerna G."/>
            <person name="Boag P.R."/>
            <person name="Tan P."/>
            <person name="Li Q."/>
            <person name="Min J."/>
            <person name="Yang Y."/>
            <person name="Wang X."/>
            <person name="Fang X."/>
            <person name="Hall R.S."/>
            <person name="Hofmann A."/>
            <person name="Sternberg P.W."/>
            <person name="Jex A.R."/>
            <person name="Gasser R.B."/>
        </authorList>
    </citation>
    <scope>NUCLEOTIDE SEQUENCE [LARGE SCALE GENOMIC DNA]</scope>
    <source>
        <strain evidence="2">PN_DK_2014</strain>
    </source>
</reference>
<dbReference type="InterPro" id="IPR000884">
    <property type="entry name" value="TSP1_rpt"/>
</dbReference>
<evidence type="ECO:0000313" key="2">
    <source>
        <dbReference type="EMBL" id="KHN78778.1"/>
    </source>
</evidence>
<proteinExistence type="predicted"/>
<sequence>FRRVIRLRAVGCFSSCCYHVRNQLLVYSSLATYNVDRLRLLLQHSLIIFANGNLLKGGGCHRYRNAIFCVHRLIPRVLNMAENNPIPPSSTVEEPSLIEESVVSEVAAGDDTDELSEMSDRSDRLSMKSAGSRHRFSSTFGQWYIRRVVFWIFQLTAGKTLINILDKRIERLKPLLRNRKVRALALVNLVLSLINILLFFSVSILVIATVISRYKLIALEQIETPCLYEWSSWSRCSRKCRSSESSAMPEMTRTIVQFYPPRGAKYAPCSKGIHAGFKQFAPCNTHLCPRQLSYFNRWSRCFYNEPNIGVASGCYKMRILPMTDAFIKLDVVDLIRNCSKEECIEYLP</sequence>
<evidence type="ECO:0000313" key="3">
    <source>
        <dbReference type="Proteomes" id="UP000031036"/>
    </source>
</evidence>
<organism evidence="2 3">
    <name type="scientific">Toxocara canis</name>
    <name type="common">Canine roundworm</name>
    <dbReference type="NCBI Taxonomy" id="6265"/>
    <lineage>
        <taxon>Eukaryota</taxon>
        <taxon>Metazoa</taxon>
        <taxon>Ecdysozoa</taxon>
        <taxon>Nematoda</taxon>
        <taxon>Chromadorea</taxon>
        <taxon>Rhabditida</taxon>
        <taxon>Spirurina</taxon>
        <taxon>Ascaridomorpha</taxon>
        <taxon>Ascaridoidea</taxon>
        <taxon>Toxocaridae</taxon>
        <taxon>Toxocara</taxon>
    </lineage>
</organism>